<evidence type="ECO:0000313" key="1">
    <source>
        <dbReference type="EMBL" id="GIP53347.1"/>
    </source>
</evidence>
<protein>
    <recommendedName>
        <fullName evidence="3">DUF3221 domain-containing protein</fullName>
    </recommendedName>
</protein>
<dbReference type="InterPro" id="IPR021598">
    <property type="entry name" value="DUF3221"/>
</dbReference>
<dbReference type="Pfam" id="PF11518">
    <property type="entry name" value="DUF3221"/>
    <property type="match status" value="1"/>
</dbReference>
<gene>
    <name evidence="1" type="ORF">J42TS3_23820</name>
</gene>
<comment type="caution">
    <text evidence="1">The sequence shown here is derived from an EMBL/GenBank/DDBJ whole genome shotgun (WGS) entry which is preliminary data.</text>
</comment>
<proteinExistence type="predicted"/>
<organism evidence="1 2">
    <name type="scientific">Paenibacillus vini</name>
    <dbReference type="NCBI Taxonomy" id="1476024"/>
    <lineage>
        <taxon>Bacteria</taxon>
        <taxon>Bacillati</taxon>
        <taxon>Bacillota</taxon>
        <taxon>Bacilli</taxon>
        <taxon>Bacillales</taxon>
        <taxon>Paenibacillaceae</taxon>
        <taxon>Paenibacillus</taxon>
    </lineage>
</organism>
<dbReference type="RefSeq" id="WP_213654927.1">
    <property type="nucleotide sequence ID" value="NZ_BOSL01000006.1"/>
</dbReference>
<dbReference type="EMBL" id="BOSL01000006">
    <property type="protein sequence ID" value="GIP53347.1"/>
    <property type="molecule type" value="Genomic_DNA"/>
</dbReference>
<sequence length="72" mass="8253">MEVTGDRILVIDQPYINKTWKDIMDVYTGEAIWLSTNTRNLKPGQKIHYKIRGGIDDSYPSQAEAKEIVISK</sequence>
<accession>A0ABQ4MBJ9</accession>
<name>A0ABQ4MBJ9_9BACL</name>
<keyword evidence="2" id="KW-1185">Reference proteome</keyword>
<evidence type="ECO:0008006" key="3">
    <source>
        <dbReference type="Google" id="ProtNLM"/>
    </source>
</evidence>
<dbReference type="Proteomes" id="UP000679992">
    <property type="component" value="Unassembled WGS sequence"/>
</dbReference>
<evidence type="ECO:0000313" key="2">
    <source>
        <dbReference type="Proteomes" id="UP000679992"/>
    </source>
</evidence>
<reference evidence="1 2" key="1">
    <citation type="submission" date="2021-03" db="EMBL/GenBank/DDBJ databases">
        <title>Antimicrobial resistance genes in bacteria isolated from Japanese honey, and their potential for conferring macrolide and lincosamide resistance in the American foulbrood pathogen Paenibacillus larvae.</title>
        <authorList>
            <person name="Okamoto M."/>
            <person name="Kumagai M."/>
            <person name="Kanamori H."/>
            <person name="Takamatsu D."/>
        </authorList>
    </citation>
    <scope>NUCLEOTIDE SEQUENCE [LARGE SCALE GENOMIC DNA]</scope>
    <source>
        <strain evidence="1 2">J42TS3</strain>
    </source>
</reference>